<dbReference type="GeneID" id="2943614"/>
<evidence type="ECO:0000313" key="1">
    <source>
        <dbReference type="EMBL" id="AAR07477.1"/>
    </source>
</evidence>
<evidence type="ECO:0000313" key="2">
    <source>
        <dbReference type="Proteomes" id="UP000008596"/>
    </source>
</evidence>
<reference evidence="1 2" key="3">
    <citation type="journal article" date="2003" name="Proc. Natl. Acad. Sci. U.S.A.">
        <title>A secreted high-affinity inhibitor of human TNF from Tanapox virus.</title>
        <authorList>
            <person name="Brunetti C.R."/>
            <person name="Paulose-Murphy M."/>
            <person name="Singh R."/>
            <person name="Qin J."/>
            <person name="Barrett J.W."/>
            <person name="Tardivel A."/>
            <person name="Schneider P."/>
            <person name="Essani K."/>
            <person name="McFadden G."/>
        </authorList>
    </citation>
    <scope>NUCLEOTIDE SEQUENCE [LARGE SCALE GENOMIC DNA]</scope>
    <source>
        <strain evidence="2">VR587</strain>
    </source>
</reference>
<dbReference type="EMBL" id="AY386371">
    <property type="protein sequence ID" value="AAR07477.1"/>
    <property type="molecule type" value="Genomic_DNA"/>
</dbReference>
<proteinExistence type="predicted"/>
<sequence length="44" mass="5182">MLYVIISKYIVKLFVDKYFISSKIVVGKFLIYMFISSVNNKTID</sequence>
<reference evidence="1 2" key="1">
    <citation type="journal article" date="1995" name="J. Gen. Virol.">
        <title>Identification and characterization of the thymidine kinase gene of Yaba virus.</title>
        <authorList>
            <person name="Amano H."/>
            <person name="Ueda Y."/>
            <person name="Miyamura T."/>
        </authorList>
    </citation>
    <scope>NUCLEOTIDE SEQUENCE [LARGE SCALE GENOMIC DNA]</scope>
    <source>
        <strain evidence="2">VR587</strain>
    </source>
</reference>
<dbReference type="KEGG" id="vg:2943614"/>
<protein>
    <submittedName>
        <fullName evidence="1">120.5L</fullName>
    </submittedName>
</protein>
<keyword evidence="2" id="KW-1185">Reference proteome</keyword>
<organismHost>
    <name type="scientific">Homo sapiens</name>
    <name type="common">Human</name>
    <dbReference type="NCBI Taxonomy" id="9606"/>
</organismHost>
<dbReference type="Proteomes" id="UP000008596">
    <property type="component" value="Segment"/>
</dbReference>
<name>Q6TUP9_YMTV5</name>
<organismHost>
    <name type="scientific">Papio hamadryas</name>
    <name type="common">Hamadryas baboon</name>
    <dbReference type="NCBI Taxonomy" id="9557"/>
</organismHost>
<dbReference type="RefSeq" id="NP_938376.1">
    <property type="nucleotide sequence ID" value="NC_005179.1"/>
</dbReference>
<reference evidence="1 2" key="2">
    <citation type="journal article" date="2003" name="J. Virol.">
        <title>Complete genomic sequence and comparative analysis of the tumorigenic poxvirus Yaba monkey tumor virus.</title>
        <authorList>
            <person name="Brunetti C.R."/>
            <person name="Amano H."/>
            <person name="Ueda Y."/>
            <person name="Qin J."/>
            <person name="Miyamura T."/>
            <person name="Suzuki T."/>
            <person name="Li X."/>
            <person name="Barrett J.W."/>
            <person name="McFadden G."/>
        </authorList>
    </citation>
    <scope>NUCLEOTIDE SEQUENCE [LARGE SCALE GENOMIC DNA]</scope>
    <source>
        <strain evidence="2">VR587</strain>
    </source>
</reference>
<organismHost>
    <name type="scientific">Erythrocebus patas</name>
    <name type="common">Red guenon</name>
    <name type="synonym">Cercopithecus patas</name>
    <dbReference type="NCBI Taxonomy" id="9538"/>
</organismHost>
<organism evidence="1 2">
    <name type="scientific">Yaba monkey tumor virus (strain VR587)</name>
    <name type="common">YMTV</name>
    <dbReference type="NCBI Taxonomy" id="928314"/>
    <lineage>
        <taxon>Viruses</taxon>
        <taxon>Varidnaviria</taxon>
        <taxon>Bamfordvirae</taxon>
        <taxon>Nucleocytoviricota</taxon>
        <taxon>Pokkesviricetes</taxon>
        <taxon>Chitovirales</taxon>
        <taxon>Poxviridae</taxon>
        <taxon>Chordopoxvirinae</taxon>
        <taxon>Yatapoxvirus</taxon>
        <taxon>Yatapoxvirus yabapox</taxon>
        <taxon>Yaba monkey tumor virus</taxon>
    </lineage>
</organism>
<organismHost>
    <name type="scientific">Macaca</name>
    <name type="common">macaques</name>
    <dbReference type="NCBI Taxonomy" id="9539"/>
</organismHost>
<accession>Q6TUP9</accession>